<dbReference type="SMR" id="A0A2G2Y9N3"/>
<dbReference type="Gene3D" id="3.40.50.2000">
    <property type="entry name" value="Glycogen Phosphorylase B"/>
    <property type="match status" value="1"/>
</dbReference>
<evidence type="ECO:0000259" key="2">
    <source>
        <dbReference type="Pfam" id="PF26168"/>
    </source>
</evidence>
<organism evidence="3 4">
    <name type="scientific">Capsicum annuum</name>
    <name type="common">Capsicum pepper</name>
    <dbReference type="NCBI Taxonomy" id="4072"/>
    <lineage>
        <taxon>Eukaryota</taxon>
        <taxon>Viridiplantae</taxon>
        <taxon>Streptophyta</taxon>
        <taxon>Embryophyta</taxon>
        <taxon>Tracheophyta</taxon>
        <taxon>Spermatophyta</taxon>
        <taxon>Magnoliopsida</taxon>
        <taxon>eudicotyledons</taxon>
        <taxon>Gunneridae</taxon>
        <taxon>Pentapetalae</taxon>
        <taxon>asterids</taxon>
        <taxon>lamiids</taxon>
        <taxon>Solanales</taxon>
        <taxon>Solanaceae</taxon>
        <taxon>Solanoideae</taxon>
        <taxon>Capsiceae</taxon>
        <taxon>Capsicum</taxon>
    </lineage>
</organism>
<keyword evidence="4" id="KW-1185">Reference proteome</keyword>
<evidence type="ECO:0000313" key="3">
    <source>
        <dbReference type="EMBL" id="PHT66452.1"/>
    </source>
</evidence>
<protein>
    <recommendedName>
        <fullName evidence="2">Glycosyltransferase N-terminal domain-containing protein</fullName>
    </recommendedName>
</protein>
<dbReference type="PANTHER" id="PTHR48044:SF11">
    <property type="entry name" value="GLYCOSYLTRANSFERASE"/>
    <property type="match status" value="1"/>
</dbReference>
<feature type="domain" description="Glycosyltransferase N-terminal" evidence="2">
    <location>
        <begin position="10"/>
        <end position="206"/>
    </location>
</feature>
<name>A0A2G2Y9N3_CAPAN</name>
<dbReference type="PANTHER" id="PTHR48044">
    <property type="entry name" value="GLYCOSYLTRANSFERASE"/>
    <property type="match status" value="1"/>
</dbReference>
<dbReference type="Proteomes" id="UP000222542">
    <property type="component" value="Unassembled WGS sequence"/>
</dbReference>
<dbReference type="SUPFAM" id="SSF53756">
    <property type="entry name" value="UDP-Glycosyltransferase/glycogen phosphorylase"/>
    <property type="match status" value="1"/>
</dbReference>
<reference evidence="3 4" key="1">
    <citation type="journal article" date="2014" name="Nat. Genet.">
        <title>Genome sequence of the hot pepper provides insights into the evolution of pungency in Capsicum species.</title>
        <authorList>
            <person name="Kim S."/>
            <person name="Park M."/>
            <person name="Yeom S.I."/>
            <person name="Kim Y.M."/>
            <person name="Lee J.M."/>
            <person name="Lee H.A."/>
            <person name="Seo E."/>
            <person name="Choi J."/>
            <person name="Cheong K."/>
            <person name="Kim K.T."/>
            <person name="Jung K."/>
            <person name="Lee G.W."/>
            <person name="Oh S.K."/>
            <person name="Bae C."/>
            <person name="Kim S.B."/>
            <person name="Lee H.Y."/>
            <person name="Kim S.Y."/>
            <person name="Kim M.S."/>
            <person name="Kang B.C."/>
            <person name="Jo Y.D."/>
            <person name="Yang H.B."/>
            <person name="Jeong H.J."/>
            <person name="Kang W.H."/>
            <person name="Kwon J.K."/>
            <person name="Shin C."/>
            <person name="Lim J.Y."/>
            <person name="Park J.H."/>
            <person name="Huh J.H."/>
            <person name="Kim J.S."/>
            <person name="Kim B.D."/>
            <person name="Cohen O."/>
            <person name="Paran I."/>
            <person name="Suh M.C."/>
            <person name="Lee S.B."/>
            <person name="Kim Y.K."/>
            <person name="Shin Y."/>
            <person name="Noh S.J."/>
            <person name="Park J."/>
            <person name="Seo Y.S."/>
            <person name="Kwon S.Y."/>
            <person name="Kim H.A."/>
            <person name="Park J.M."/>
            <person name="Kim H.J."/>
            <person name="Choi S.B."/>
            <person name="Bosland P.W."/>
            <person name="Reeves G."/>
            <person name="Jo S.H."/>
            <person name="Lee B.W."/>
            <person name="Cho H.T."/>
            <person name="Choi H.S."/>
            <person name="Lee M.S."/>
            <person name="Yu Y."/>
            <person name="Do Choi Y."/>
            <person name="Park B.S."/>
            <person name="van Deynze A."/>
            <person name="Ashrafi H."/>
            <person name="Hill T."/>
            <person name="Kim W.T."/>
            <person name="Pai H.S."/>
            <person name="Ahn H.K."/>
            <person name="Yeam I."/>
            <person name="Giovannoni J.J."/>
            <person name="Rose J.K."/>
            <person name="Sorensen I."/>
            <person name="Lee S.J."/>
            <person name="Kim R.W."/>
            <person name="Choi I.Y."/>
            <person name="Choi B.S."/>
            <person name="Lim J.S."/>
            <person name="Lee Y.H."/>
            <person name="Choi D."/>
        </authorList>
    </citation>
    <scope>NUCLEOTIDE SEQUENCE [LARGE SCALE GENOMIC DNA]</scope>
    <source>
        <strain evidence="4">cv. CM334</strain>
    </source>
</reference>
<dbReference type="EMBL" id="AYRZ02000012">
    <property type="protein sequence ID" value="PHT66452.1"/>
    <property type="molecule type" value="Genomic_DNA"/>
</dbReference>
<dbReference type="GO" id="GO:0008194">
    <property type="term" value="F:UDP-glycosyltransferase activity"/>
    <property type="evidence" value="ECO:0007669"/>
    <property type="project" value="UniProtKB-ARBA"/>
</dbReference>
<dbReference type="Pfam" id="PF26168">
    <property type="entry name" value="Glyco_transf_N"/>
    <property type="match status" value="1"/>
</dbReference>
<comment type="caution">
    <text evidence="3">The sequence shown here is derived from an EMBL/GenBank/DDBJ whole genome shotgun (WGS) entry which is preliminary data.</text>
</comment>
<sequence length="265" mass="30739">MATTNSSVNEVIVAIVPFPDYNHVNQLFILARFITSHNIPVHFLSLADQNQDLKLSIQGGLGASIIHFEDLMRPPIEKDDAGYDPILMFLKKLREPIHKTCVHLSTNSKRLVLIHEFLMTEQIWNVHTFPNVKSYIFHAGLAFNKYYYLQQSIPYIVDDDHEKLVKKMHDEFPLLEPHVKLMVRMEHELTFHSREIINSCKEVEDQNQDFKLRVQGGLDASNIHFEDLLVKDDDPAGRDPILMFLKKLREPILKTCLELTTNARD</sequence>
<gene>
    <name evidence="3" type="ORF">T459_30877</name>
</gene>
<evidence type="ECO:0000313" key="4">
    <source>
        <dbReference type="Proteomes" id="UP000222542"/>
    </source>
</evidence>
<dbReference type="STRING" id="4072.A0A2G2Y9N3"/>
<dbReference type="GO" id="GO:1901135">
    <property type="term" value="P:carbohydrate derivative metabolic process"/>
    <property type="evidence" value="ECO:0007669"/>
    <property type="project" value="UniProtKB-ARBA"/>
</dbReference>
<accession>A0A2G2Y9N3</accession>
<dbReference type="AlphaFoldDB" id="A0A2G2Y9N3"/>
<proteinExistence type="inferred from homology"/>
<reference evidence="3 4" key="2">
    <citation type="journal article" date="2017" name="Genome Biol.">
        <title>New reference genome sequences of hot pepper reveal the massive evolution of plant disease-resistance genes by retroduplication.</title>
        <authorList>
            <person name="Kim S."/>
            <person name="Park J."/>
            <person name="Yeom S.I."/>
            <person name="Kim Y.M."/>
            <person name="Seo E."/>
            <person name="Kim K.T."/>
            <person name="Kim M.S."/>
            <person name="Lee J.M."/>
            <person name="Cheong K."/>
            <person name="Shin H.S."/>
            <person name="Kim S.B."/>
            <person name="Han K."/>
            <person name="Lee J."/>
            <person name="Park M."/>
            <person name="Lee H.A."/>
            <person name="Lee H.Y."/>
            <person name="Lee Y."/>
            <person name="Oh S."/>
            <person name="Lee J.H."/>
            <person name="Choi E."/>
            <person name="Choi E."/>
            <person name="Lee S.E."/>
            <person name="Jeon J."/>
            <person name="Kim H."/>
            <person name="Choi G."/>
            <person name="Song H."/>
            <person name="Lee J."/>
            <person name="Lee S.C."/>
            <person name="Kwon J.K."/>
            <person name="Lee H.Y."/>
            <person name="Koo N."/>
            <person name="Hong Y."/>
            <person name="Kim R.W."/>
            <person name="Kang W.H."/>
            <person name="Huh J.H."/>
            <person name="Kang B.C."/>
            <person name="Yang T.J."/>
            <person name="Lee Y.H."/>
            <person name="Bennetzen J.L."/>
            <person name="Choi D."/>
        </authorList>
    </citation>
    <scope>NUCLEOTIDE SEQUENCE [LARGE SCALE GENOMIC DNA]</scope>
    <source>
        <strain evidence="4">cv. CM334</strain>
    </source>
</reference>
<comment type="similarity">
    <text evidence="1">Belongs to the UDP-glycosyltransferase family.</text>
</comment>
<dbReference type="InterPro" id="IPR058980">
    <property type="entry name" value="Glyco_transf_N"/>
</dbReference>
<evidence type="ECO:0000256" key="1">
    <source>
        <dbReference type="ARBA" id="ARBA00009995"/>
    </source>
</evidence>
<dbReference type="Gramene" id="PHT66452">
    <property type="protein sequence ID" value="PHT66452"/>
    <property type="gene ID" value="T459_30877"/>
</dbReference>